<dbReference type="AlphaFoldDB" id="A0A7R9A8E1"/>
<dbReference type="InterPro" id="IPR027417">
    <property type="entry name" value="P-loop_NTPase"/>
</dbReference>
<dbReference type="OrthoDB" id="8177873at2759"/>
<protein>
    <submittedName>
        <fullName evidence="1">Uncharacterized protein</fullName>
    </submittedName>
</protein>
<sequence>MKTYKYIFDFYICVASNVDHRLNPTQLFTRYKELLTHTGMILPANEKKLIRSKENAIFIFGGSGTGKTTILKERALELAKGGDVLVITLAGSLQAEEFRLHCKGRRNITVKKWISENLMELFGFLKLHGAGKDVLIDQVDITFRIGGSFAKKKPFKRWKNILCWKDHVKSLTFAFRTYDSSYTSEINVGIKMIPGVQVEILNDIRTKTRHLTEFILALESYSRRKFFCKEPNMKGIDFWYPEREFMPTFSSMHSCRAFHDRCWNKLTCEAVRSSHSISEHLRSVSINKQRPLYAVVDCLERRNRLGNALTTLNGINVIFINEDGESWGKMSNENPFSVIIVTADQTLGFHMENPVLILDFPDCKWTNFVRLVSSHHDNVFVFVERDQLQTGKYAQLTKMSVTETIADKIEADMREKMDMAQKMVEFDISHMDEKAWHRVNLPIRVQGKSLVPTKNPSRCTIIFGPPASGKSMMLLKCMKQLASHGQSQNRIILLHLGSILSHKAAEDYLRSHTGLFDIIRSDALCPKDVICHDRVMEIRRKHPNLKIHVHVDDYSIQAKETGEEIRMWTTALNDLRKDDNLIMTIAFKPHSRNGRSIDVEKLTSFFRSQPGVKVIRFPISKWVVPRCTSPEFLYHISSNEVNISSWLDVRCLHTISRPAAAAFGPKPKYIKYKCTGQHLNRSCMGQECCQRLLGVLVCFRSVMNENMDEDTVQVLLSDQALMKTLLKNTPAKARYQYLRFVHPKEFQGCTANVVFTVNVEDAWLMESVSRSMISLFVIDTLPSHQHIWDSMESEGFLEAQEVTSDDVAIDEDTLLRLDDEDKFLLVRPTHFFRVTNANRN</sequence>
<reference evidence="1" key="1">
    <citation type="submission" date="2020-11" db="EMBL/GenBank/DDBJ databases">
        <authorList>
            <person name="Tran Van P."/>
        </authorList>
    </citation>
    <scope>NUCLEOTIDE SEQUENCE</scope>
</reference>
<dbReference type="Proteomes" id="UP000677054">
    <property type="component" value="Unassembled WGS sequence"/>
</dbReference>
<dbReference type="EMBL" id="LR901774">
    <property type="protein sequence ID" value="CAD7249369.1"/>
    <property type="molecule type" value="Genomic_DNA"/>
</dbReference>
<dbReference type="EMBL" id="CAJPEV010002257">
    <property type="protein sequence ID" value="CAG0896297.1"/>
    <property type="molecule type" value="Genomic_DNA"/>
</dbReference>
<dbReference type="SUPFAM" id="SSF52540">
    <property type="entry name" value="P-loop containing nucleoside triphosphate hydrolases"/>
    <property type="match status" value="1"/>
</dbReference>
<evidence type="ECO:0000313" key="1">
    <source>
        <dbReference type="EMBL" id="CAD7249369.1"/>
    </source>
</evidence>
<keyword evidence="2" id="KW-1185">Reference proteome</keyword>
<accession>A0A7R9A8E1</accession>
<organism evidence="1">
    <name type="scientific">Darwinula stevensoni</name>
    <dbReference type="NCBI Taxonomy" id="69355"/>
    <lineage>
        <taxon>Eukaryota</taxon>
        <taxon>Metazoa</taxon>
        <taxon>Ecdysozoa</taxon>
        <taxon>Arthropoda</taxon>
        <taxon>Crustacea</taxon>
        <taxon>Oligostraca</taxon>
        <taxon>Ostracoda</taxon>
        <taxon>Podocopa</taxon>
        <taxon>Podocopida</taxon>
        <taxon>Darwinulocopina</taxon>
        <taxon>Darwinuloidea</taxon>
        <taxon>Darwinulidae</taxon>
        <taxon>Darwinula</taxon>
    </lineage>
</organism>
<proteinExistence type="predicted"/>
<gene>
    <name evidence="1" type="ORF">DSTB1V02_LOCUS9167</name>
</gene>
<evidence type="ECO:0000313" key="2">
    <source>
        <dbReference type="Proteomes" id="UP000677054"/>
    </source>
</evidence>
<name>A0A7R9A8E1_9CRUS</name>